<name>W4M0R7_9BACT</name>
<evidence type="ECO:0008006" key="3">
    <source>
        <dbReference type="Google" id="ProtNLM"/>
    </source>
</evidence>
<gene>
    <name evidence="1" type="ORF">ETSY2_32620</name>
</gene>
<dbReference type="HOGENOM" id="CLU_073903_0_0_7"/>
<reference evidence="1 2" key="1">
    <citation type="journal article" date="2014" name="Nature">
        <title>An environmental bacterial taxon with a large and distinct metabolic repertoire.</title>
        <authorList>
            <person name="Wilson M.C."/>
            <person name="Mori T."/>
            <person name="Ruckert C."/>
            <person name="Uria A.R."/>
            <person name="Helf M.J."/>
            <person name="Takada K."/>
            <person name="Gernert C."/>
            <person name="Steffens U.A."/>
            <person name="Heycke N."/>
            <person name="Schmitt S."/>
            <person name="Rinke C."/>
            <person name="Helfrich E.J."/>
            <person name="Brachmann A.O."/>
            <person name="Gurgui C."/>
            <person name="Wakimoto T."/>
            <person name="Kracht M."/>
            <person name="Crusemann M."/>
            <person name="Hentschel U."/>
            <person name="Abe I."/>
            <person name="Matsunaga S."/>
            <person name="Kalinowski J."/>
            <person name="Takeyama H."/>
            <person name="Piel J."/>
        </authorList>
    </citation>
    <scope>NUCLEOTIDE SEQUENCE [LARGE SCALE GENOMIC DNA]</scope>
    <source>
        <strain evidence="2">TSY2</strain>
    </source>
</reference>
<evidence type="ECO:0000313" key="1">
    <source>
        <dbReference type="EMBL" id="ETX03760.1"/>
    </source>
</evidence>
<dbReference type="EMBL" id="AZHX01001393">
    <property type="protein sequence ID" value="ETX03760.1"/>
    <property type="molecule type" value="Genomic_DNA"/>
</dbReference>
<evidence type="ECO:0000313" key="2">
    <source>
        <dbReference type="Proteomes" id="UP000019140"/>
    </source>
</evidence>
<protein>
    <recommendedName>
        <fullName evidence="3">EthD domain-containing protein</fullName>
    </recommendedName>
</protein>
<sequence length="236" mass="27129">MTRPQGLLAIWSDIDADYTPAFIQWHNCEHIPERVNIPGFHVGHRYRALDDARDFFMVYETETAEVMQSEPYLHSQNHPTPWTRQSVSHFRDPLRTIYTLVAQNGDQPALDAPYLLLVRSNPPERPDGEGETLQWYATEHLPRLGAVEGVHRARLYRAEPDISNLMTAERQVHGAASGSQRFLAMYEMSAPDIPNSGAWQEAARGTDWSANMVASLRDVERERYWLDFALWAPSRR</sequence>
<organism evidence="1 2">
    <name type="scientific">Candidatus Entotheonella gemina</name>
    <dbReference type="NCBI Taxonomy" id="1429439"/>
    <lineage>
        <taxon>Bacteria</taxon>
        <taxon>Pseudomonadati</taxon>
        <taxon>Nitrospinota/Tectimicrobiota group</taxon>
        <taxon>Candidatus Tectimicrobiota</taxon>
        <taxon>Candidatus Entotheonellia</taxon>
        <taxon>Candidatus Entotheonellales</taxon>
        <taxon>Candidatus Entotheonellaceae</taxon>
        <taxon>Candidatus Entotheonella</taxon>
    </lineage>
</organism>
<keyword evidence="2" id="KW-1185">Reference proteome</keyword>
<accession>W4M0R7</accession>
<dbReference type="Proteomes" id="UP000019140">
    <property type="component" value="Unassembled WGS sequence"/>
</dbReference>
<proteinExistence type="predicted"/>
<dbReference type="AlphaFoldDB" id="W4M0R7"/>
<comment type="caution">
    <text evidence="1">The sequence shown here is derived from an EMBL/GenBank/DDBJ whole genome shotgun (WGS) entry which is preliminary data.</text>
</comment>